<evidence type="ECO:0008006" key="5">
    <source>
        <dbReference type="Google" id="ProtNLM"/>
    </source>
</evidence>
<keyword evidence="2" id="KW-0472">Membrane</keyword>
<keyword evidence="2" id="KW-0812">Transmembrane</keyword>
<evidence type="ECO:0000256" key="2">
    <source>
        <dbReference type="SAM" id="Phobius"/>
    </source>
</evidence>
<sequence>MALSGFLFLSWRIFELLITIPIVGMLAWFVHQYVRANQLTPEYILILFIISTLALAWIVFTLIAYLRARHDALFVAVIDLGFVGAFIGAVVVMRFVAKQNCSNLNAGVTTSGSYFNYNVNKTCAMLKASFALAIIDILAFAVTFFLALLVHRNHRNDGGVVVKREYRSSGSQHRRRSGSREVRGSRDYARPRSSGGGGRSHYSSSRRQNYYV</sequence>
<comment type="caution">
    <text evidence="3">The sequence shown here is derived from an EMBL/GenBank/DDBJ whole genome shotgun (WGS) entry which is preliminary data.</text>
</comment>
<evidence type="ECO:0000313" key="3">
    <source>
        <dbReference type="EMBL" id="KAK3057887.1"/>
    </source>
</evidence>
<feature type="compositionally biased region" description="Basic and acidic residues" evidence="1">
    <location>
        <begin position="178"/>
        <end position="190"/>
    </location>
</feature>
<feature type="transmembrane region" description="Helical" evidence="2">
    <location>
        <begin position="43"/>
        <end position="66"/>
    </location>
</feature>
<dbReference type="Proteomes" id="UP001271007">
    <property type="component" value="Unassembled WGS sequence"/>
</dbReference>
<proteinExistence type="predicted"/>
<evidence type="ECO:0000313" key="4">
    <source>
        <dbReference type="Proteomes" id="UP001271007"/>
    </source>
</evidence>
<keyword evidence="2" id="KW-1133">Transmembrane helix</keyword>
<name>A0AAJ0GHU7_9PEZI</name>
<accession>A0AAJ0GHU7</accession>
<feature type="transmembrane region" description="Helical" evidence="2">
    <location>
        <begin position="12"/>
        <end position="31"/>
    </location>
</feature>
<dbReference type="AlphaFoldDB" id="A0AAJ0GHU7"/>
<feature type="compositionally biased region" description="Low complexity" evidence="1">
    <location>
        <begin position="200"/>
        <end position="212"/>
    </location>
</feature>
<evidence type="ECO:0000256" key="1">
    <source>
        <dbReference type="SAM" id="MobiDB-lite"/>
    </source>
</evidence>
<feature type="transmembrane region" description="Helical" evidence="2">
    <location>
        <begin position="73"/>
        <end position="97"/>
    </location>
</feature>
<organism evidence="3 4">
    <name type="scientific">Extremus antarcticus</name>
    <dbReference type="NCBI Taxonomy" id="702011"/>
    <lineage>
        <taxon>Eukaryota</taxon>
        <taxon>Fungi</taxon>
        <taxon>Dikarya</taxon>
        <taxon>Ascomycota</taxon>
        <taxon>Pezizomycotina</taxon>
        <taxon>Dothideomycetes</taxon>
        <taxon>Dothideomycetidae</taxon>
        <taxon>Mycosphaerellales</taxon>
        <taxon>Extremaceae</taxon>
        <taxon>Extremus</taxon>
    </lineage>
</organism>
<reference evidence="3" key="1">
    <citation type="submission" date="2023-04" db="EMBL/GenBank/DDBJ databases">
        <title>Black Yeasts Isolated from many extreme environments.</title>
        <authorList>
            <person name="Coleine C."/>
            <person name="Stajich J.E."/>
            <person name="Selbmann L."/>
        </authorList>
    </citation>
    <scope>NUCLEOTIDE SEQUENCE</scope>
    <source>
        <strain evidence="3">CCFEE 5312</strain>
    </source>
</reference>
<dbReference type="EMBL" id="JAWDJX010000002">
    <property type="protein sequence ID" value="KAK3057887.1"/>
    <property type="molecule type" value="Genomic_DNA"/>
</dbReference>
<keyword evidence="4" id="KW-1185">Reference proteome</keyword>
<feature type="region of interest" description="Disordered" evidence="1">
    <location>
        <begin position="163"/>
        <end position="212"/>
    </location>
</feature>
<gene>
    <name evidence="3" type="ORF">LTR09_000962</name>
</gene>
<protein>
    <recommendedName>
        <fullName evidence="5">MARVEL domain-containing protein</fullName>
    </recommendedName>
</protein>
<feature type="transmembrane region" description="Helical" evidence="2">
    <location>
        <begin position="128"/>
        <end position="150"/>
    </location>
</feature>